<keyword evidence="2" id="KW-1185">Reference proteome</keyword>
<dbReference type="RefSeq" id="WP_192011705.1">
    <property type="nucleotide sequence ID" value="NZ_JACYTQ010000008.1"/>
</dbReference>
<accession>A0ABR9APY4</accession>
<organism evidence="1 2">
    <name type="scientific">Echinicola arenosa</name>
    <dbReference type="NCBI Taxonomy" id="2774144"/>
    <lineage>
        <taxon>Bacteria</taxon>
        <taxon>Pseudomonadati</taxon>
        <taxon>Bacteroidota</taxon>
        <taxon>Cytophagia</taxon>
        <taxon>Cytophagales</taxon>
        <taxon>Cyclobacteriaceae</taxon>
        <taxon>Echinicola</taxon>
    </lineage>
</organism>
<dbReference type="EMBL" id="JACYTQ010000008">
    <property type="protein sequence ID" value="MBD8490837.1"/>
    <property type="molecule type" value="Genomic_DNA"/>
</dbReference>
<proteinExistence type="predicted"/>
<comment type="caution">
    <text evidence="1">The sequence shown here is derived from an EMBL/GenBank/DDBJ whole genome shotgun (WGS) entry which is preliminary data.</text>
</comment>
<evidence type="ECO:0000313" key="2">
    <source>
        <dbReference type="Proteomes" id="UP000647133"/>
    </source>
</evidence>
<dbReference type="Proteomes" id="UP000647133">
    <property type="component" value="Unassembled WGS sequence"/>
</dbReference>
<protein>
    <submittedName>
        <fullName evidence="1">Uncharacterized protein</fullName>
    </submittedName>
</protein>
<reference evidence="1 2" key="1">
    <citation type="submission" date="2020-09" db="EMBL/GenBank/DDBJ databases">
        <title>Echinicola sp. CAU 1574 isolated from sand of Sido Beach.</title>
        <authorList>
            <person name="Kim W."/>
        </authorList>
    </citation>
    <scope>NUCLEOTIDE SEQUENCE [LARGE SCALE GENOMIC DNA]</scope>
    <source>
        <strain evidence="1 2">CAU 1574</strain>
    </source>
</reference>
<sequence>MIYTENPFYDKAKILAFVSTLNYLILLSCHSTCKWLERGFHELFGMSNPVMVLVKNINTY</sequence>
<name>A0ABR9APY4_9BACT</name>
<gene>
    <name evidence="1" type="ORF">IFO69_18945</name>
</gene>
<evidence type="ECO:0000313" key="1">
    <source>
        <dbReference type="EMBL" id="MBD8490837.1"/>
    </source>
</evidence>